<sequence length="879" mass="96665">MTTTRSCLRHSNDVDKNHHITNITNMTNAQAVAATLRAIRAKLDLTQEELASRLGVSFATVNRWEGGSNMPQKAARETIAALAKEAGIDSGEPSAETGTAAAQVTRRRREKGASSAPSTKTMEQMLWDAACSIRGEKDAAKFKDYLLPLLFLKRLSDVFDDEIDRLAEEYGDRATALQIAEGDHALLRFYLPPEARWAVISGRSSYDWPDDSLGRTTRPRDTGQHLTMAVRAVARQNPSLVGVIDVVDFAAERNGERDIASAKLSDVIEIFSDPRYRLGLADVQPDFLGRAYEYLLRKFAEGSGQSAGEFFTPTEVGLLMAHIMRPRPGEECHDYACGSAGLLVKLQIVARELDPTSRVPLKLYGQELTAESYAVAHMNAIIHDMTVEMARGDSMINPKFKTSDSKLRTYDVVVANPMWNQPFNPDLFSEDPLDRFRPQGGITTGKGDWAWLQHTLACLGERGRAAVVLDTGAVTRGSGSRNEDKERNIRKWFVDNDLIDGVILLPDNLFYNTMAAGVILVLNKRKPPARKNRIVLVNASRHVEKGRPKNFIPSASVRALAASYSAGKQVEGEVAIITREQAEEADYNLSPSRWVGNSDNDPLASVSDLLAELEGLAAREVQITEKLLKVLAPFAKGSERVFAHGLRGAPLKETEIGSIPESWNLLEFRSVREWLQYGTSTPCSYVPTEYPVLRIPNVLPGRVDSTDIKYGNLRPEEADRYRLENGDLIFIRTNGVIERLGACAVYAGQPEGALFASYLIRARLKSTIIDPYYAAYFFASERGTAVIGGRATPAADGKYNLNTGTIDSLPIPLPPTLDEQREIVAVLDLVNGKIDARRCQNAVLDSLSRTILNKLLTGAIRVAELDLSVLAPPSAEIAA</sequence>
<evidence type="ECO:0000256" key="8">
    <source>
        <dbReference type="ARBA" id="ARBA00023125"/>
    </source>
</evidence>
<dbReference type="Proteomes" id="UP001596060">
    <property type="component" value="Unassembled WGS sequence"/>
</dbReference>
<dbReference type="RefSeq" id="WP_377815082.1">
    <property type="nucleotide sequence ID" value="NZ_JBHSLU010000004.1"/>
</dbReference>
<evidence type="ECO:0000313" key="13">
    <source>
        <dbReference type="Proteomes" id="UP001596060"/>
    </source>
</evidence>
<dbReference type="InterPro" id="IPR044946">
    <property type="entry name" value="Restrct_endonuc_typeI_TRD_sf"/>
</dbReference>
<evidence type="ECO:0000256" key="5">
    <source>
        <dbReference type="ARBA" id="ARBA00022679"/>
    </source>
</evidence>
<dbReference type="Gene3D" id="3.90.220.20">
    <property type="entry name" value="DNA methylase specificity domains"/>
    <property type="match status" value="1"/>
</dbReference>
<name>A0ABW0NVK1_9HYPH</name>
<evidence type="ECO:0000259" key="11">
    <source>
        <dbReference type="PROSITE" id="PS50943"/>
    </source>
</evidence>
<dbReference type="EC" id="2.1.1.72" evidence="3"/>
<keyword evidence="13" id="KW-1185">Reference proteome</keyword>
<dbReference type="PANTHER" id="PTHR42933">
    <property type="entry name" value="SLR6095 PROTEIN"/>
    <property type="match status" value="1"/>
</dbReference>
<dbReference type="Gene3D" id="3.40.50.150">
    <property type="entry name" value="Vaccinia Virus protein VP39"/>
    <property type="match status" value="1"/>
</dbReference>
<dbReference type="InterPro" id="IPR001387">
    <property type="entry name" value="Cro/C1-type_HTH"/>
</dbReference>
<keyword evidence="4 12" id="KW-0489">Methyltransferase</keyword>
<dbReference type="InterPro" id="IPR003356">
    <property type="entry name" value="DNA_methylase_A-5"/>
</dbReference>
<dbReference type="InterPro" id="IPR051537">
    <property type="entry name" value="DNA_Adenine_Mtase"/>
</dbReference>
<keyword evidence="7" id="KW-0680">Restriction system</keyword>
<evidence type="ECO:0000256" key="2">
    <source>
        <dbReference type="ARBA" id="ARBA00010923"/>
    </source>
</evidence>
<keyword evidence="6" id="KW-0949">S-adenosyl-L-methionine</keyword>
<protein>
    <recommendedName>
        <fullName evidence="3">site-specific DNA-methyltransferase (adenine-specific)</fullName>
        <ecNumber evidence="3">2.1.1.72</ecNumber>
    </recommendedName>
</protein>
<dbReference type="Pfam" id="PF01381">
    <property type="entry name" value="HTH_3"/>
    <property type="match status" value="1"/>
</dbReference>
<dbReference type="EMBL" id="JBHSLU010000004">
    <property type="protein sequence ID" value="MFC5503996.1"/>
    <property type="molecule type" value="Genomic_DNA"/>
</dbReference>
<gene>
    <name evidence="12" type="ORF">ACFPN9_01850</name>
</gene>
<dbReference type="InterPro" id="IPR000055">
    <property type="entry name" value="Restrct_endonuc_typeI_TRD"/>
</dbReference>
<evidence type="ECO:0000256" key="6">
    <source>
        <dbReference type="ARBA" id="ARBA00022691"/>
    </source>
</evidence>
<dbReference type="InterPro" id="IPR010982">
    <property type="entry name" value="Lambda_DNA-bd_dom_sf"/>
</dbReference>
<dbReference type="SUPFAM" id="SSF47413">
    <property type="entry name" value="lambda repressor-like DNA-binding domains"/>
    <property type="match status" value="1"/>
</dbReference>
<keyword evidence="5" id="KW-0808">Transferase</keyword>
<evidence type="ECO:0000256" key="4">
    <source>
        <dbReference type="ARBA" id="ARBA00022603"/>
    </source>
</evidence>
<keyword evidence="8" id="KW-0238">DNA-binding</keyword>
<dbReference type="Gene3D" id="1.20.1260.30">
    <property type="match status" value="1"/>
</dbReference>
<evidence type="ECO:0000256" key="7">
    <source>
        <dbReference type="ARBA" id="ARBA00022747"/>
    </source>
</evidence>
<dbReference type="CDD" id="cd00093">
    <property type="entry name" value="HTH_XRE"/>
    <property type="match status" value="1"/>
</dbReference>
<dbReference type="SUPFAM" id="SSF116734">
    <property type="entry name" value="DNA methylase specificity domain"/>
    <property type="match status" value="1"/>
</dbReference>
<dbReference type="Pfam" id="PF01420">
    <property type="entry name" value="Methylase_S"/>
    <property type="match status" value="1"/>
</dbReference>
<dbReference type="Gene3D" id="1.10.260.40">
    <property type="entry name" value="lambda repressor-like DNA-binding domains"/>
    <property type="match status" value="1"/>
</dbReference>
<reference evidence="13" key="1">
    <citation type="journal article" date="2019" name="Int. J. Syst. Evol. Microbiol.">
        <title>The Global Catalogue of Microorganisms (GCM) 10K type strain sequencing project: providing services to taxonomists for standard genome sequencing and annotation.</title>
        <authorList>
            <consortium name="The Broad Institute Genomics Platform"/>
            <consortium name="The Broad Institute Genome Sequencing Center for Infectious Disease"/>
            <person name="Wu L."/>
            <person name="Ma J."/>
        </authorList>
    </citation>
    <scope>NUCLEOTIDE SEQUENCE [LARGE SCALE GENOMIC DNA]</scope>
    <source>
        <strain evidence="13">CCUG 43117</strain>
    </source>
</reference>
<feature type="domain" description="HTH cro/C1-type" evidence="11">
    <location>
        <begin position="36"/>
        <end position="71"/>
    </location>
</feature>
<dbReference type="Pfam" id="PF02384">
    <property type="entry name" value="N6_Mtase"/>
    <property type="match status" value="1"/>
</dbReference>
<dbReference type="GO" id="GO:0032259">
    <property type="term" value="P:methylation"/>
    <property type="evidence" value="ECO:0007669"/>
    <property type="project" value="UniProtKB-KW"/>
</dbReference>
<comment type="similarity">
    <text evidence="1">Belongs to the N(4)/N(6)-methyltransferase family.</text>
</comment>
<evidence type="ECO:0000313" key="12">
    <source>
        <dbReference type="EMBL" id="MFC5503996.1"/>
    </source>
</evidence>
<evidence type="ECO:0000256" key="9">
    <source>
        <dbReference type="ARBA" id="ARBA00047942"/>
    </source>
</evidence>
<dbReference type="SMART" id="SM00530">
    <property type="entry name" value="HTH_XRE"/>
    <property type="match status" value="1"/>
</dbReference>
<evidence type="ECO:0000256" key="10">
    <source>
        <dbReference type="SAM" id="MobiDB-lite"/>
    </source>
</evidence>
<feature type="region of interest" description="Disordered" evidence="10">
    <location>
        <begin position="89"/>
        <end position="120"/>
    </location>
</feature>
<evidence type="ECO:0000256" key="1">
    <source>
        <dbReference type="ARBA" id="ARBA00006594"/>
    </source>
</evidence>
<dbReference type="GO" id="GO:0008168">
    <property type="term" value="F:methyltransferase activity"/>
    <property type="evidence" value="ECO:0007669"/>
    <property type="project" value="UniProtKB-KW"/>
</dbReference>
<proteinExistence type="inferred from homology"/>
<dbReference type="SUPFAM" id="SSF53335">
    <property type="entry name" value="S-adenosyl-L-methionine-dependent methyltransferases"/>
    <property type="match status" value="1"/>
</dbReference>
<comment type="caution">
    <text evidence="12">The sequence shown here is derived from an EMBL/GenBank/DDBJ whole genome shotgun (WGS) entry which is preliminary data.</text>
</comment>
<comment type="catalytic activity">
    <reaction evidence="9">
        <text>a 2'-deoxyadenosine in DNA + S-adenosyl-L-methionine = an N(6)-methyl-2'-deoxyadenosine in DNA + S-adenosyl-L-homocysteine + H(+)</text>
        <dbReference type="Rhea" id="RHEA:15197"/>
        <dbReference type="Rhea" id="RHEA-COMP:12418"/>
        <dbReference type="Rhea" id="RHEA-COMP:12419"/>
        <dbReference type="ChEBI" id="CHEBI:15378"/>
        <dbReference type="ChEBI" id="CHEBI:57856"/>
        <dbReference type="ChEBI" id="CHEBI:59789"/>
        <dbReference type="ChEBI" id="CHEBI:90615"/>
        <dbReference type="ChEBI" id="CHEBI:90616"/>
        <dbReference type="EC" id="2.1.1.72"/>
    </reaction>
</comment>
<dbReference type="PROSITE" id="PS50943">
    <property type="entry name" value="HTH_CROC1"/>
    <property type="match status" value="1"/>
</dbReference>
<accession>A0ABW0NVK1</accession>
<evidence type="ECO:0000256" key="3">
    <source>
        <dbReference type="ARBA" id="ARBA00011900"/>
    </source>
</evidence>
<organism evidence="12 13">
    <name type="scientific">Bosea massiliensis</name>
    <dbReference type="NCBI Taxonomy" id="151419"/>
    <lineage>
        <taxon>Bacteria</taxon>
        <taxon>Pseudomonadati</taxon>
        <taxon>Pseudomonadota</taxon>
        <taxon>Alphaproteobacteria</taxon>
        <taxon>Hyphomicrobiales</taxon>
        <taxon>Boseaceae</taxon>
        <taxon>Bosea</taxon>
    </lineage>
</organism>
<dbReference type="PANTHER" id="PTHR42933:SF3">
    <property type="entry name" value="TYPE I RESTRICTION ENZYME MJAVIII METHYLASE SUBUNIT"/>
    <property type="match status" value="1"/>
</dbReference>
<dbReference type="CDD" id="cd17517">
    <property type="entry name" value="RMtype1_S_EcoKI_StySPI-TRD2-CR2_like"/>
    <property type="match status" value="1"/>
</dbReference>
<dbReference type="InterPro" id="IPR022749">
    <property type="entry name" value="D12N6_MeTrfase_N"/>
</dbReference>
<dbReference type="InterPro" id="IPR038333">
    <property type="entry name" value="T1MK-like_N_sf"/>
</dbReference>
<comment type="similarity">
    <text evidence="2">Belongs to the type-I restriction system S methylase family.</text>
</comment>
<dbReference type="PRINTS" id="PR00507">
    <property type="entry name" value="N12N6MTFRASE"/>
</dbReference>
<dbReference type="InterPro" id="IPR029063">
    <property type="entry name" value="SAM-dependent_MTases_sf"/>
</dbReference>
<dbReference type="Pfam" id="PF12161">
    <property type="entry name" value="HsdM_N"/>
    <property type="match status" value="1"/>
</dbReference>